<dbReference type="PANTHER" id="PTHR34986">
    <property type="entry name" value="EVOLVED BETA-GALACTOSIDASE SUBUNIT BETA"/>
    <property type="match status" value="1"/>
</dbReference>
<dbReference type="SUPFAM" id="SSF51197">
    <property type="entry name" value="Clavaminate synthase-like"/>
    <property type="match status" value="1"/>
</dbReference>
<accession>A0ABR8V7U1</accession>
<gene>
    <name evidence="1" type="ORF">H9626_01190</name>
</gene>
<name>A0ABR8V7U1_9BACT</name>
<reference evidence="1 2" key="1">
    <citation type="submission" date="2020-08" db="EMBL/GenBank/DDBJ databases">
        <title>A Genomic Blueprint of the Chicken Gut Microbiome.</title>
        <authorList>
            <person name="Gilroy R."/>
            <person name="Ravi A."/>
            <person name="Getino M."/>
            <person name="Pursley I."/>
            <person name="Horton D.L."/>
            <person name="Alikhan N.-F."/>
            <person name="Baker D."/>
            <person name="Gharbi K."/>
            <person name="Hall N."/>
            <person name="Watson M."/>
            <person name="Adriaenssens E.M."/>
            <person name="Foster-Nyarko E."/>
            <person name="Jarju S."/>
            <person name="Secka A."/>
            <person name="Antonio M."/>
            <person name="Oren A."/>
            <person name="Chaudhuri R."/>
            <person name="La Ragione R.M."/>
            <person name="Hildebrand F."/>
            <person name="Pallen M.J."/>
        </authorList>
    </citation>
    <scope>NUCLEOTIDE SEQUENCE [LARGE SCALE GENOMIC DNA]</scope>
    <source>
        <strain evidence="1 2">Sa1YUN3</strain>
    </source>
</reference>
<protein>
    <submittedName>
        <fullName evidence="1">YhcH/YjgK/YiaL family protein</fullName>
    </submittedName>
</protein>
<dbReference type="NCBIfam" id="TIGR00022">
    <property type="entry name" value="YhcH/YjgK/YiaL family protein"/>
    <property type="match status" value="1"/>
</dbReference>
<dbReference type="Pfam" id="PF04074">
    <property type="entry name" value="DUF386"/>
    <property type="match status" value="1"/>
</dbReference>
<organism evidence="1 2">
    <name type="scientific">Phocaeicola faecium</name>
    <dbReference type="NCBI Taxonomy" id="2762213"/>
    <lineage>
        <taxon>Bacteria</taxon>
        <taxon>Pseudomonadati</taxon>
        <taxon>Bacteroidota</taxon>
        <taxon>Bacteroidia</taxon>
        <taxon>Bacteroidales</taxon>
        <taxon>Bacteroidaceae</taxon>
        <taxon>Phocaeicola</taxon>
    </lineage>
</organism>
<comment type="caution">
    <text evidence="1">The sequence shown here is derived from an EMBL/GenBank/DDBJ whole genome shotgun (WGS) entry which is preliminary data.</text>
</comment>
<proteinExistence type="predicted"/>
<sequence>MIIDRIENFEQYVGVHPLFAQVLDFFKSADLKMAATGKIIMQDGNLVFNFTESAPKKKKEARLETHNEFIDIQLPLSGIEMMGYAPRNVLAETPYDAENDISFYDINADIYFTVKPGMFVIFFPQDAHAPAITSAKLRKLIIKIKANV</sequence>
<evidence type="ECO:0000313" key="2">
    <source>
        <dbReference type="Proteomes" id="UP000616346"/>
    </source>
</evidence>
<dbReference type="RefSeq" id="WP_178256123.1">
    <property type="nucleotide sequence ID" value="NZ_JACSPQ010000001.1"/>
</dbReference>
<dbReference type="PANTHER" id="PTHR34986:SF1">
    <property type="entry name" value="PROTEIN YIAL"/>
    <property type="match status" value="1"/>
</dbReference>
<dbReference type="EMBL" id="JACSPQ010000001">
    <property type="protein sequence ID" value="MBD8000843.1"/>
    <property type="molecule type" value="Genomic_DNA"/>
</dbReference>
<dbReference type="Proteomes" id="UP000616346">
    <property type="component" value="Unassembled WGS sequence"/>
</dbReference>
<dbReference type="InterPro" id="IPR004375">
    <property type="entry name" value="NanQ/TabA/YiaL"/>
</dbReference>
<keyword evidence="2" id="KW-1185">Reference proteome</keyword>
<dbReference type="InterPro" id="IPR037012">
    <property type="entry name" value="NanQ/TabA/YiaL_sf"/>
</dbReference>
<evidence type="ECO:0000313" key="1">
    <source>
        <dbReference type="EMBL" id="MBD8000843.1"/>
    </source>
</evidence>
<dbReference type="Gene3D" id="2.60.120.370">
    <property type="entry name" value="YhcH/YjgK/YiaL"/>
    <property type="match status" value="1"/>
</dbReference>